<geneLocation type="plasmid" evidence="2 3">
    <name>unnamed</name>
</geneLocation>
<feature type="signal peptide" evidence="1">
    <location>
        <begin position="1"/>
        <end position="18"/>
    </location>
</feature>
<dbReference type="KEGG" id="add:HUW48_00310"/>
<reference evidence="2 3" key="2">
    <citation type="submission" date="2020-08" db="EMBL/GenBank/DDBJ databases">
        <title>Adhaeribacter dokdonensis sp. nov., isolated from the rhizosphere of Elymus tsukushiensis, a plant native to the Dokdo Islands, Republic of Korea.</title>
        <authorList>
            <person name="Ghim S.Y."/>
        </authorList>
    </citation>
    <scope>NUCLEOTIDE SEQUENCE [LARGE SCALE GENOMIC DNA]</scope>
    <source>
        <strain evidence="2 3">KUDC8001</strain>
        <plasmid evidence="2 3">unnamed</plasmid>
    </source>
</reference>
<keyword evidence="2" id="KW-0614">Plasmid</keyword>
<sequence length="158" mass="18378">MRLIIAICLFLTSLNCYPQTKYKTYYNNRFLFSVKYPNFLIPQGESNNGDGQRFVSKDKKITLRTTASYYPPSSKGLYHSYLAYSTDSSTTKETFYKIYKGNWYVISKILGSNINYEKVVMYSNKNGETVYKTLTFVYPKARKKELDDIVNTVAISFK</sequence>
<dbReference type="RefSeq" id="WP_182411489.1">
    <property type="nucleotide sequence ID" value="NZ_CP055152.1"/>
</dbReference>
<evidence type="ECO:0000313" key="2">
    <source>
        <dbReference type="EMBL" id="QMU26548.1"/>
    </source>
</evidence>
<dbReference type="EMBL" id="CP055152">
    <property type="protein sequence ID" value="QMU26548.1"/>
    <property type="molecule type" value="Genomic_DNA"/>
</dbReference>
<evidence type="ECO:0000256" key="1">
    <source>
        <dbReference type="SAM" id="SignalP"/>
    </source>
</evidence>
<name>A0A7L7L179_9BACT</name>
<protein>
    <submittedName>
        <fullName evidence="2">Uncharacterized protein</fullName>
    </submittedName>
</protein>
<accession>A0A7L7L179</accession>
<feature type="chain" id="PRO_5029820508" evidence="1">
    <location>
        <begin position="19"/>
        <end position="158"/>
    </location>
</feature>
<reference evidence="2 3" key="1">
    <citation type="submission" date="2020-06" db="EMBL/GenBank/DDBJ databases">
        <authorList>
            <person name="Hwang Y.J."/>
        </authorList>
    </citation>
    <scope>NUCLEOTIDE SEQUENCE [LARGE SCALE GENOMIC DNA]</scope>
    <source>
        <strain evidence="2 3">KUDC8001</strain>
        <plasmid evidence="2 3">unnamed</plasmid>
    </source>
</reference>
<evidence type="ECO:0000313" key="3">
    <source>
        <dbReference type="Proteomes" id="UP000514509"/>
    </source>
</evidence>
<gene>
    <name evidence="2" type="ORF">HUW48_00310</name>
</gene>
<organism evidence="2 3">
    <name type="scientific">Adhaeribacter radiodurans</name>
    <dbReference type="NCBI Taxonomy" id="2745197"/>
    <lineage>
        <taxon>Bacteria</taxon>
        <taxon>Pseudomonadati</taxon>
        <taxon>Bacteroidota</taxon>
        <taxon>Cytophagia</taxon>
        <taxon>Cytophagales</taxon>
        <taxon>Hymenobacteraceae</taxon>
        <taxon>Adhaeribacter</taxon>
    </lineage>
</organism>
<dbReference type="Proteomes" id="UP000514509">
    <property type="component" value="Plasmid unnamed"/>
</dbReference>
<proteinExistence type="predicted"/>
<keyword evidence="3" id="KW-1185">Reference proteome</keyword>
<keyword evidence="1" id="KW-0732">Signal</keyword>
<dbReference type="AlphaFoldDB" id="A0A7L7L179"/>